<dbReference type="SUPFAM" id="SSF57783">
    <property type="entry name" value="Zinc beta-ribbon"/>
    <property type="match status" value="1"/>
</dbReference>
<feature type="domain" description="DNA primase/helicase Gp4 N-terminal Bacteriophage T7-like" evidence="1">
    <location>
        <begin position="42"/>
        <end position="78"/>
    </location>
</feature>
<dbReference type="EMBL" id="WNCL01000038">
    <property type="protein sequence ID" value="MTU43973.1"/>
    <property type="molecule type" value="Genomic_DNA"/>
</dbReference>
<dbReference type="InterPro" id="IPR055570">
    <property type="entry name" value="DUF7146"/>
</dbReference>
<dbReference type="Pfam" id="PF08273">
    <property type="entry name" value="Zn_Ribbon_Prim"/>
    <property type="match status" value="1"/>
</dbReference>
<dbReference type="Proteomes" id="UP000462362">
    <property type="component" value="Unassembled WGS sequence"/>
</dbReference>
<dbReference type="GO" id="GO:0004386">
    <property type="term" value="F:helicase activity"/>
    <property type="evidence" value="ECO:0007669"/>
    <property type="project" value="InterPro"/>
</dbReference>
<dbReference type="InterPro" id="IPR013237">
    <property type="entry name" value="Phage_T7_Gp4_N"/>
</dbReference>
<gene>
    <name evidence="2" type="ORF">GMD42_10195</name>
</gene>
<sequence length="341" mass="38055">MELTTHKLRISQSTVNTILSRAQGHYKSILLSAGADETIFKTKNLECPWCAGVDRFSYTDKFGKGDSFCRHCGYHSGVDLLMKIKNFGYVDALRFMARFLNLPIHEEKTYRVTKTHEQPSPVEEVWAASHALGEKDSAYAYLRSRGLKKCFPAALRASNRLRYAQLSEDGRSWDHSFYEGLVAEIVNSEGHRVSLHRTYLDKGRKAPVKAVKKVLGKELSGCAVRLAETDESGVLGLAEGIETALSASELFGVPVWSVVAAFNFRNFVPPKSVRRIIIFGDSDKNFIGQREAYAGAAEIKQRHPDIEVEVRLPEQSGSDWNDVLMAQNQTSFGAEACLTKT</sequence>
<dbReference type="GO" id="GO:0008270">
    <property type="term" value="F:zinc ion binding"/>
    <property type="evidence" value="ECO:0007669"/>
    <property type="project" value="InterPro"/>
</dbReference>
<dbReference type="Pfam" id="PF13362">
    <property type="entry name" value="Toprim_3"/>
    <property type="match status" value="1"/>
</dbReference>
<protein>
    <submittedName>
        <fullName evidence="2">DNA primase</fullName>
    </submittedName>
</protein>
<evidence type="ECO:0000313" key="3">
    <source>
        <dbReference type="Proteomes" id="UP000462362"/>
    </source>
</evidence>
<name>A0A6I3SCE0_9BURK</name>
<reference evidence="2 3" key="1">
    <citation type="journal article" date="2019" name="Nat. Med.">
        <title>A library of human gut bacterial isolates paired with longitudinal multiomics data enables mechanistic microbiome research.</title>
        <authorList>
            <person name="Poyet M."/>
            <person name="Groussin M."/>
            <person name="Gibbons S.M."/>
            <person name="Avila-Pacheco J."/>
            <person name="Jiang X."/>
            <person name="Kearney S.M."/>
            <person name="Perrotta A.R."/>
            <person name="Berdy B."/>
            <person name="Zhao S."/>
            <person name="Lieberman T.D."/>
            <person name="Swanson P.K."/>
            <person name="Smith M."/>
            <person name="Roesemann S."/>
            <person name="Alexander J.E."/>
            <person name="Rich S.A."/>
            <person name="Livny J."/>
            <person name="Vlamakis H."/>
            <person name="Clish C."/>
            <person name="Bullock K."/>
            <person name="Deik A."/>
            <person name="Scott J."/>
            <person name="Pierce K.A."/>
            <person name="Xavier R.J."/>
            <person name="Alm E.J."/>
        </authorList>
    </citation>
    <scope>NUCLEOTIDE SEQUENCE [LARGE SCALE GENOMIC DNA]</scope>
    <source>
        <strain evidence="2 3">BIOML-A2</strain>
    </source>
</reference>
<proteinExistence type="predicted"/>
<dbReference type="RefSeq" id="WP_155165379.1">
    <property type="nucleotide sequence ID" value="NZ_DAWDUI010000022.1"/>
</dbReference>
<comment type="caution">
    <text evidence="2">The sequence shown here is derived from an EMBL/GenBank/DDBJ whole genome shotgun (WGS) entry which is preliminary data.</text>
</comment>
<dbReference type="AlphaFoldDB" id="A0A6I3SCE0"/>
<accession>A0A6I3SCE0</accession>
<dbReference type="Pfam" id="PF23639">
    <property type="entry name" value="DUF7146"/>
    <property type="match status" value="1"/>
</dbReference>
<evidence type="ECO:0000313" key="2">
    <source>
        <dbReference type="EMBL" id="MTU43973.1"/>
    </source>
</evidence>
<dbReference type="InterPro" id="IPR006171">
    <property type="entry name" value="TOPRIM_dom"/>
</dbReference>
<dbReference type="SMART" id="SM00778">
    <property type="entry name" value="Prim_Zn_Ribbon"/>
    <property type="match status" value="1"/>
</dbReference>
<evidence type="ECO:0000259" key="1">
    <source>
        <dbReference type="SMART" id="SM00778"/>
    </source>
</evidence>
<organism evidence="2 3">
    <name type="scientific">Parasutterella excrementihominis</name>
    <dbReference type="NCBI Taxonomy" id="487175"/>
    <lineage>
        <taxon>Bacteria</taxon>
        <taxon>Pseudomonadati</taxon>
        <taxon>Pseudomonadota</taxon>
        <taxon>Betaproteobacteria</taxon>
        <taxon>Burkholderiales</taxon>
        <taxon>Sutterellaceae</taxon>
        <taxon>Parasutterella</taxon>
    </lineage>
</organism>